<keyword evidence="2" id="KW-1185">Reference proteome</keyword>
<dbReference type="InterPro" id="IPR015797">
    <property type="entry name" value="NUDIX_hydrolase-like_dom_sf"/>
</dbReference>
<dbReference type="SUPFAM" id="SSF55811">
    <property type="entry name" value="Nudix"/>
    <property type="match status" value="1"/>
</dbReference>
<protein>
    <submittedName>
        <fullName evidence="1">8-oxo-dGTP pyrophosphatase MutT (NUDIX family)</fullName>
    </submittedName>
</protein>
<dbReference type="Proteomes" id="UP000551353">
    <property type="component" value="Unassembled WGS sequence"/>
</dbReference>
<name>A0ABR6IXM2_9HYPH</name>
<evidence type="ECO:0000313" key="1">
    <source>
        <dbReference type="EMBL" id="MBB4232676.1"/>
    </source>
</evidence>
<organism evidence="1 2">
    <name type="scientific">Rhizobium mongolense</name>
    <dbReference type="NCBI Taxonomy" id="57676"/>
    <lineage>
        <taxon>Bacteria</taxon>
        <taxon>Pseudomonadati</taxon>
        <taxon>Pseudomonadota</taxon>
        <taxon>Alphaproteobacteria</taxon>
        <taxon>Hyphomicrobiales</taxon>
        <taxon>Rhizobiaceae</taxon>
        <taxon>Rhizobium/Agrobacterium group</taxon>
        <taxon>Rhizobium</taxon>
    </lineage>
</organism>
<reference evidence="1 2" key="1">
    <citation type="submission" date="2020-08" db="EMBL/GenBank/DDBJ databases">
        <title>Genomic Encyclopedia of Type Strains, Phase IV (KMG-V): Genome sequencing to study the core and pangenomes of soil and plant-associated prokaryotes.</title>
        <authorList>
            <person name="Whitman W."/>
        </authorList>
    </citation>
    <scope>NUCLEOTIDE SEQUENCE [LARGE SCALE GENOMIC DNA]</scope>
    <source>
        <strain evidence="1 2">SEMIA 4087</strain>
    </source>
</reference>
<evidence type="ECO:0000313" key="2">
    <source>
        <dbReference type="Proteomes" id="UP000551353"/>
    </source>
</evidence>
<dbReference type="Gene3D" id="3.90.79.10">
    <property type="entry name" value="Nucleoside Triphosphate Pyrophosphohydrolase"/>
    <property type="match status" value="1"/>
</dbReference>
<comment type="caution">
    <text evidence="1">The sequence shown here is derived from an EMBL/GenBank/DDBJ whole genome shotgun (WGS) entry which is preliminary data.</text>
</comment>
<accession>A0ABR6IXM2</accession>
<proteinExistence type="predicted"/>
<sequence length="92" mass="10825">MEVAEREAWEEAGVKGKAKKKPYGYYTYLKRVQNNRSIQCVVEVHLLRVKKVRFTFPECRERVLIWLPPTEASSRVLERELKSLISGFGRQI</sequence>
<dbReference type="EMBL" id="JACIFX010000016">
    <property type="protein sequence ID" value="MBB4232676.1"/>
    <property type="molecule type" value="Genomic_DNA"/>
</dbReference>
<gene>
    <name evidence="1" type="ORF">GGD56_006574</name>
</gene>